<accession>E6QP40</accession>
<dbReference type="InterPro" id="IPR006048">
    <property type="entry name" value="A-amylase/branching_C"/>
</dbReference>
<evidence type="ECO:0000313" key="7">
    <source>
        <dbReference type="EMBL" id="CBI09011.1"/>
    </source>
</evidence>
<dbReference type="InterPro" id="IPR002044">
    <property type="entry name" value="CBM20"/>
</dbReference>
<comment type="similarity">
    <text evidence="2">Belongs to the glycosyl hydrolase 13 family.</text>
</comment>
<dbReference type="PANTHER" id="PTHR10357:SF215">
    <property type="entry name" value="ALPHA-AMYLASE 1"/>
    <property type="match status" value="1"/>
</dbReference>
<dbReference type="InterPro" id="IPR013780">
    <property type="entry name" value="Glyco_hydro_b"/>
</dbReference>
<dbReference type="SUPFAM" id="SSF49452">
    <property type="entry name" value="Starch-binding domain-like"/>
    <property type="match status" value="1"/>
</dbReference>
<reference evidence="7" key="1">
    <citation type="submission" date="2009-10" db="EMBL/GenBank/DDBJ databases">
        <title>Diversity of trophic interactions inside an arsenic-rich microbial ecosystem.</title>
        <authorList>
            <person name="Bertin P.N."/>
            <person name="Heinrich-Salmeron A."/>
            <person name="Pelletier E."/>
            <person name="Goulhen-Chollet F."/>
            <person name="Arsene-Ploetze F."/>
            <person name="Gallien S."/>
            <person name="Calteau A."/>
            <person name="Vallenet D."/>
            <person name="Casiot C."/>
            <person name="Chane-Woon-Ming B."/>
            <person name="Giloteaux L."/>
            <person name="Barakat M."/>
            <person name="Bonnefoy V."/>
            <person name="Bruneel O."/>
            <person name="Chandler M."/>
            <person name="Cleiss J."/>
            <person name="Duran R."/>
            <person name="Elbaz-Poulichet F."/>
            <person name="Fonknechten N."/>
            <person name="Lauga B."/>
            <person name="Mornico D."/>
            <person name="Ortet P."/>
            <person name="Schaeffer C."/>
            <person name="Siguier P."/>
            <person name="Alexander Thil Smith A."/>
            <person name="Van Dorsselaer A."/>
            <person name="Weissenbach J."/>
            <person name="Medigue C."/>
            <person name="Le Paslier D."/>
        </authorList>
    </citation>
    <scope>NUCLEOTIDE SEQUENCE</scope>
</reference>
<comment type="caution">
    <text evidence="7">The sequence shown here is derived from an EMBL/GenBank/DDBJ whole genome shotgun (WGS) entry which is preliminary data.</text>
</comment>
<dbReference type="CDD" id="cd00604">
    <property type="entry name" value="IPT_CGTD"/>
    <property type="match status" value="1"/>
</dbReference>
<sequence length="711" mass="77523">MFQTHCKSLWAAVPLLAIAVQLSAQDLKKQVIYQVVTDRFFDGDTSNDNPPQSSGLFDGTHSQWQAYWGGDLAGIQQNLAYIQGIGAGAIWISPPVNNERLNCATSGISAPYHGYWNRDFMQIDEHFGDTSNTFAAFDSLVSAMHAANMKIIVDEANNHSNPNNCGEDGNLYNNGSFLASASDDPNGYFHHNPNISNYDDRYQLQYYTLESLTDLNQENATIDAYLKSAATQLQSHHVDAFRLDAVKDVTWGWQYSFANTTFNNAPVFLYGEWDQGNTSDPLYPDSYKFANNSGISLLDFPLNTAIRDVFASNNDFSEIDSTVSAENANFTYPNALVTFFDSQDEPRLLTLNDNQNRLQEAMAFLVTGRGTPIIFYGDEQYLFNNTSSGGVPGADPYNRVWMSSFNTATIAYQLVSKLAILRQSNDAIAYGTWTQRWINGDVYIYERQFFNNVVLVAINKNDTTSYAISGLYTALPAGNYGDYLGGLQSGNGLSVTTGSAGNNPAANFNIAPHSVSVWQYQQSATAPEIGSIAPWVGQPGMTVTITGDGFGSSIGQVLVGNSAASIQSWSNTSITFTVPSIANGPVQAKVISSNGVTSNVVSFTVLTAQLIPVTFTVNNAVSTNVGDYIFLTGNTVELGNWGTTFQTAIGPMLDPNYPNWFLNTSMPAGATIQFKFIKIAADGTVTWENGSNHTYTVPASGTAFVNVNWQY</sequence>
<keyword evidence="5" id="KW-0106">Calcium</keyword>
<evidence type="ECO:0000259" key="6">
    <source>
        <dbReference type="PROSITE" id="PS51166"/>
    </source>
</evidence>
<gene>
    <name evidence="7" type="primary">amyM</name>
    <name evidence="7" type="ORF">CARN6_2551</name>
</gene>
<dbReference type="Gene3D" id="3.20.20.80">
    <property type="entry name" value="Glycosidases"/>
    <property type="match status" value="1"/>
</dbReference>
<dbReference type="EMBL" id="CABQ01000305">
    <property type="protein sequence ID" value="CBI09011.1"/>
    <property type="molecule type" value="Genomic_DNA"/>
</dbReference>
<dbReference type="InterPro" id="IPR013784">
    <property type="entry name" value="Carb-bd-like_fold"/>
</dbReference>
<dbReference type="GO" id="GO:0043897">
    <property type="term" value="F:glucan 1,4-alpha-maltohydrolase activity"/>
    <property type="evidence" value="ECO:0007669"/>
    <property type="project" value="UniProtKB-EC"/>
</dbReference>
<dbReference type="InterPro" id="IPR031319">
    <property type="entry name" value="A-amylase_C"/>
</dbReference>
<dbReference type="AlphaFoldDB" id="E6QP40"/>
<dbReference type="GO" id="GO:2001070">
    <property type="term" value="F:starch binding"/>
    <property type="evidence" value="ECO:0007669"/>
    <property type="project" value="InterPro"/>
</dbReference>
<dbReference type="Pfam" id="PF00686">
    <property type="entry name" value="CBM_20"/>
    <property type="match status" value="1"/>
</dbReference>
<dbReference type="Gene3D" id="2.60.40.10">
    <property type="entry name" value="Immunoglobulins"/>
    <property type="match status" value="2"/>
</dbReference>
<dbReference type="PANTHER" id="PTHR10357">
    <property type="entry name" value="ALPHA-AMYLASE FAMILY MEMBER"/>
    <property type="match status" value="1"/>
</dbReference>
<keyword evidence="3" id="KW-0479">Metal-binding</keyword>
<dbReference type="InterPro" id="IPR017853">
    <property type="entry name" value="GH"/>
</dbReference>
<dbReference type="InterPro" id="IPR014756">
    <property type="entry name" value="Ig_E-set"/>
</dbReference>
<keyword evidence="7" id="KW-0378">Hydrolase</keyword>
<dbReference type="SUPFAM" id="SSF81296">
    <property type="entry name" value="E set domains"/>
    <property type="match status" value="1"/>
</dbReference>
<name>E6QP40_9ZZZZ</name>
<evidence type="ECO:0000256" key="3">
    <source>
        <dbReference type="ARBA" id="ARBA00022723"/>
    </source>
</evidence>
<evidence type="ECO:0000256" key="2">
    <source>
        <dbReference type="ARBA" id="ARBA00008061"/>
    </source>
</evidence>
<dbReference type="GO" id="GO:0005975">
    <property type="term" value="P:carbohydrate metabolic process"/>
    <property type="evidence" value="ECO:0007669"/>
    <property type="project" value="InterPro"/>
</dbReference>
<dbReference type="PROSITE" id="PS51166">
    <property type="entry name" value="CBM20"/>
    <property type="match status" value="1"/>
</dbReference>
<evidence type="ECO:0000256" key="4">
    <source>
        <dbReference type="ARBA" id="ARBA00022729"/>
    </source>
</evidence>
<evidence type="ECO:0000256" key="1">
    <source>
        <dbReference type="ARBA" id="ARBA00001913"/>
    </source>
</evidence>
<dbReference type="SMART" id="SM00642">
    <property type="entry name" value="Aamy"/>
    <property type="match status" value="1"/>
</dbReference>
<organism evidence="7">
    <name type="scientific">mine drainage metagenome</name>
    <dbReference type="NCBI Taxonomy" id="410659"/>
    <lineage>
        <taxon>unclassified sequences</taxon>
        <taxon>metagenomes</taxon>
        <taxon>ecological metagenomes</taxon>
    </lineage>
</organism>
<feature type="domain" description="CBM20" evidence="6">
    <location>
        <begin position="605"/>
        <end position="711"/>
    </location>
</feature>
<keyword evidence="7" id="KW-0326">Glycosidase</keyword>
<dbReference type="SUPFAM" id="SSF51011">
    <property type="entry name" value="Glycosyl hydrolase domain"/>
    <property type="match status" value="1"/>
</dbReference>
<dbReference type="Pfam" id="PF01833">
    <property type="entry name" value="TIG"/>
    <property type="match status" value="1"/>
</dbReference>
<protein>
    <submittedName>
        <fullName evidence="7">Maltogenic alpha-amylase (Glucan 1,4-alpha-maltohydrolase)</fullName>
        <ecNumber evidence="7">3.2.1.133</ecNumber>
    </submittedName>
</protein>
<dbReference type="SUPFAM" id="SSF51445">
    <property type="entry name" value="(Trans)glycosidases"/>
    <property type="match status" value="1"/>
</dbReference>
<evidence type="ECO:0000256" key="5">
    <source>
        <dbReference type="ARBA" id="ARBA00022837"/>
    </source>
</evidence>
<dbReference type="Pfam" id="PF00128">
    <property type="entry name" value="Alpha-amylase"/>
    <property type="match status" value="1"/>
</dbReference>
<dbReference type="GO" id="GO:0046872">
    <property type="term" value="F:metal ion binding"/>
    <property type="evidence" value="ECO:0007669"/>
    <property type="project" value="UniProtKB-KW"/>
</dbReference>
<dbReference type="SMR" id="E6QP40"/>
<proteinExistence type="inferred from homology"/>
<dbReference type="Gene3D" id="2.60.40.1180">
    <property type="entry name" value="Golgi alpha-mannosidase II"/>
    <property type="match status" value="1"/>
</dbReference>
<dbReference type="SMART" id="SM00632">
    <property type="entry name" value="Aamy_C"/>
    <property type="match status" value="1"/>
</dbReference>
<dbReference type="Pfam" id="PF02806">
    <property type="entry name" value="Alpha-amylase_C"/>
    <property type="match status" value="1"/>
</dbReference>
<dbReference type="InterPro" id="IPR006047">
    <property type="entry name" value="GH13_cat_dom"/>
</dbReference>
<dbReference type="EC" id="3.2.1.133" evidence="7"/>
<dbReference type="InterPro" id="IPR013783">
    <property type="entry name" value="Ig-like_fold"/>
</dbReference>
<keyword evidence="4" id="KW-0732">Signal</keyword>
<dbReference type="SMART" id="SM01065">
    <property type="entry name" value="CBM_2"/>
    <property type="match status" value="1"/>
</dbReference>
<dbReference type="InterPro" id="IPR002909">
    <property type="entry name" value="IPT_dom"/>
</dbReference>
<comment type="cofactor">
    <cofactor evidence="1">
        <name>Ca(2+)</name>
        <dbReference type="ChEBI" id="CHEBI:29108"/>
    </cofactor>
</comment>